<dbReference type="Proteomes" id="UP001193081">
    <property type="component" value="Unassembled WGS sequence"/>
</dbReference>
<name>A0ABS4D5Z6_9CHLR</name>
<comment type="caution">
    <text evidence="2">The sequence shown here is derived from an EMBL/GenBank/DDBJ whole genome shotgun (WGS) entry which is preliminary data.</text>
</comment>
<dbReference type="InterPro" id="IPR036890">
    <property type="entry name" value="HATPase_C_sf"/>
</dbReference>
<evidence type="ECO:0000259" key="1">
    <source>
        <dbReference type="Pfam" id="PF02518"/>
    </source>
</evidence>
<proteinExistence type="predicted"/>
<sequence length="342" mass="38031">MSGELTATMRAFVEQYYALAPLHLPSYRTLRYDGGDMSVDLAMFSPADQRLLGRLYQALTDIFELLRVHRHNSVVALPRLRTLYHQGDWAALVYDIRALGETLPVETTSQRVYQVIHDLRGGAFQALAMHLQLLTLQMEGLANLHRMFFLARDQLKMMRNALPAIDPAGLARDQNGAVHAVELLVEKWQASSQYYGGHEAVITVEAHYTGAIAERCLEFSALDRVIYNLINNAVRHSATQKIALTILPLGAEPADLRFVVTNPLTVEQQRILENRFPEGVGGLFHGGFTTDGSGLGLRICADFVCNAYGLKDVAQGLAEGHFGIVLAHNHFVAWFHWPVAAD</sequence>
<keyword evidence="2" id="KW-0418">Kinase</keyword>
<dbReference type="SUPFAM" id="SSF55874">
    <property type="entry name" value="ATPase domain of HSP90 chaperone/DNA topoisomerase II/histidine kinase"/>
    <property type="match status" value="1"/>
</dbReference>
<accession>A0ABS4D5Z6</accession>
<dbReference type="Pfam" id="PF02518">
    <property type="entry name" value="HATPase_c"/>
    <property type="match status" value="1"/>
</dbReference>
<dbReference type="RefSeq" id="WP_135476899.1">
    <property type="nucleotide sequence ID" value="NZ_SIJK02000004.1"/>
</dbReference>
<evidence type="ECO:0000313" key="2">
    <source>
        <dbReference type="EMBL" id="MBP1464844.1"/>
    </source>
</evidence>
<dbReference type="GO" id="GO:0016301">
    <property type="term" value="F:kinase activity"/>
    <property type="evidence" value="ECO:0007669"/>
    <property type="project" value="UniProtKB-KW"/>
</dbReference>
<dbReference type="EMBL" id="SIJK02000004">
    <property type="protein sequence ID" value="MBP1464844.1"/>
    <property type="molecule type" value="Genomic_DNA"/>
</dbReference>
<gene>
    <name evidence="2" type="ORF">EYB53_003885</name>
</gene>
<reference evidence="2 3" key="1">
    <citation type="submission" date="2021-03" db="EMBL/GenBank/DDBJ databases">
        <authorList>
            <person name="Grouzdev D.S."/>
        </authorList>
    </citation>
    <scope>NUCLEOTIDE SEQUENCE [LARGE SCALE GENOMIC DNA]</scope>
    <source>
        <strain evidence="2 3">M50-1</strain>
    </source>
</reference>
<dbReference type="InterPro" id="IPR003594">
    <property type="entry name" value="HATPase_dom"/>
</dbReference>
<keyword evidence="3" id="KW-1185">Reference proteome</keyword>
<feature type="domain" description="Histidine kinase/HSP90-like ATPase" evidence="1">
    <location>
        <begin position="221"/>
        <end position="309"/>
    </location>
</feature>
<keyword evidence="2" id="KW-0808">Transferase</keyword>
<dbReference type="Gene3D" id="3.30.565.10">
    <property type="entry name" value="Histidine kinase-like ATPase, C-terminal domain"/>
    <property type="match status" value="1"/>
</dbReference>
<evidence type="ECO:0000313" key="3">
    <source>
        <dbReference type="Proteomes" id="UP001193081"/>
    </source>
</evidence>
<protein>
    <submittedName>
        <fullName evidence="2">Sensor histidine kinase</fullName>
    </submittedName>
</protein>
<organism evidence="2 3">
    <name type="scientific">Candidatus Chloroploca mongolica</name>
    <dbReference type="NCBI Taxonomy" id="2528176"/>
    <lineage>
        <taxon>Bacteria</taxon>
        <taxon>Bacillati</taxon>
        <taxon>Chloroflexota</taxon>
        <taxon>Chloroflexia</taxon>
        <taxon>Chloroflexales</taxon>
        <taxon>Chloroflexineae</taxon>
        <taxon>Oscillochloridaceae</taxon>
        <taxon>Candidatus Chloroploca</taxon>
    </lineage>
</organism>